<keyword evidence="2" id="KW-1185">Reference proteome</keyword>
<dbReference type="EMBL" id="DF973183">
    <property type="protein sequence ID" value="GAU18436.1"/>
    <property type="molecule type" value="Genomic_DNA"/>
</dbReference>
<proteinExistence type="predicted"/>
<protein>
    <submittedName>
        <fullName evidence="1">Uncharacterized protein</fullName>
    </submittedName>
</protein>
<name>A0A2Z6LPP2_TRISU</name>
<organism evidence="1 2">
    <name type="scientific">Trifolium subterraneum</name>
    <name type="common">Subterranean clover</name>
    <dbReference type="NCBI Taxonomy" id="3900"/>
    <lineage>
        <taxon>Eukaryota</taxon>
        <taxon>Viridiplantae</taxon>
        <taxon>Streptophyta</taxon>
        <taxon>Embryophyta</taxon>
        <taxon>Tracheophyta</taxon>
        <taxon>Spermatophyta</taxon>
        <taxon>Magnoliopsida</taxon>
        <taxon>eudicotyledons</taxon>
        <taxon>Gunneridae</taxon>
        <taxon>Pentapetalae</taxon>
        <taxon>rosids</taxon>
        <taxon>fabids</taxon>
        <taxon>Fabales</taxon>
        <taxon>Fabaceae</taxon>
        <taxon>Papilionoideae</taxon>
        <taxon>50 kb inversion clade</taxon>
        <taxon>NPAAA clade</taxon>
        <taxon>Hologalegina</taxon>
        <taxon>IRL clade</taxon>
        <taxon>Trifolieae</taxon>
        <taxon>Trifolium</taxon>
    </lineage>
</organism>
<dbReference type="Proteomes" id="UP000242715">
    <property type="component" value="Unassembled WGS sequence"/>
</dbReference>
<accession>A0A2Z6LPP2</accession>
<gene>
    <name evidence="1" type="ORF">TSUD_231740</name>
</gene>
<sequence length="66" mass="7813">MVLDLKVRRELPLSLKRRMGLRENKALAGLWGLLRITNLKIFFRGRERCDFKKDMPTLPTFILGLR</sequence>
<dbReference type="AlphaFoldDB" id="A0A2Z6LPP2"/>
<evidence type="ECO:0000313" key="2">
    <source>
        <dbReference type="Proteomes" id="UP000242715"/>
    </source>
</evidence>
<evidence type="ECO:0000313" key="1">
    <source>
        <dbReference type="EMBL" id="GAU18436.1"/>
    </source>
</evidence>
<reference evidence="2" key="1">
    <citation type="journal article" date="2017" name="Front. Plant Sci.">
        <title>Climate Clever Clovers: New Paradigm to Reduce the Environmental Footprint of Ruminants by Breeding Low Methanogenic Forages Utilizing Haplotype Variation.</title>
        <authorList>
            <person name="Kaur P."/>
            <person name="Appels R."/>
            <person name="Bayer P.E."/>
            <person name="Keeble-Gagnere G."/>
            <person name="Wang J."/>
            <person name="Hirakawa H."/>
            <person name="Shirasawa K."/>
            <person name="Vercoe P."/>
            <person name="Stefanova K."/>
            <person name="Durmic Z."/>
            <person name="Nichols P."/>
            <person name="Revell C."/>
            <person name="Isobe S.N."/>
            <person name="Edwards D."/>
            <person name="Erskine W."/>
        </authorList>
    </citation>
    <scope>NUCLEOTIDE SEQUENCE [LARGE SCALE GENOMIC DNA]</scope>
    <source>
        <strain evidence="2">cv. Daliak</strain>
    </source>
</reference>